<keyword evidence="8" id="KW-1185">Reference proteome</keyword>
<feature type="chain" id="PRO_5046931374" evidence="6">
    <location>
        <begin position="29"/>
        <end position="346"/>
    </location>
</feature>
<dbReference type="NCBIfam" id="TIGR00787">
    <property type="entry name" value="dctP"/>
    <property type="match status" value="1"/>
</dbReference>
<evidence type="ECO:0000313" key="7">
    <source>
        <dbReference type="EMBL" id="GKY87038.1"/>
    </source>
</evidence>
<dbReference type="EMBL" id="BROH01000001">
    <property type="protein sequence ID" value="GKY87038.1"/>
    <property type="molecule type" value="Genomic_DNA"/>
</dbReference>
<reference evidence="7" key="1">
    <citation type="journal article" date="2023" name="Int. J. Syst. Evol. Microbiol.">
        <title>Sinisalibacter aestuarii sp. nov., isolated from estuarine sediment of the Arakawa River.</title>
        <authorList>
            <person name="Arafat S.T."/>
            <person name="Hirano S."/>
            <person name="Sato A."/>
            <person name="Takeuchi K."/>
            <person name="Yasuda T."/>
            <person name="Terahara T."/>
            <person name="Hamada M."/>
            <person name="Kobayashi T."/>
        </authorList>
    </citation>
    <scope>NUCLEOTIDE SEQUENCE</scope>
    <source>
        <strain evidence="7">B-399</strain>
    </source>
</reference>
<dbReference type="NCBIfam" id="NF037995">
    <property type="entry name" value="TRAP_S1"/>
    <property type="match status" value="1"/>
</dbReference>
<evidence type="ECO:0000256" key="6">
    <source>
        <dbReference type="SAM" id="SignalP"/>
    </source>
</evidence>
<evidence type="ECO:0000313" key="8">
    <source>
        <dbReference type="Proteomes" id="UP001144205"/>
    </source>
</evidence>
<dbReference type="InterPro" id="IPR038404">
    <property type="entry name" value="TRAP_DctP_sf"/>
</dbReference>
<protein>
    <submittedName>
        <fullName evidence="7">ABC transporter substrate-binding protein</fullName>
    </submittedName>
</protein>
<dbReference type="InterPro" id="IPR004682">
    <property type="entry name" value="TRAP_DctP"/>
</dbReference>
<feature type="signal peptide" evidence="6">
    <location>
        <begin position="1"/>
        <end position="28"/>
    </location>
</feature>
<dbReference type="Pfam" id="PF03480">
    <property type="entry name" value="DctP"/>
    <property type="match status" value="1"/>
</dbReference>
<keyword evidence="4 6" id="KW-0732">Signal</keyword>
<evidence type="ECO:0000256" key="5">
    <source>
        <dbReference type="ARBA" id="ARBA00022764"/>
    </source>
</evidence>
<dbReference type="CDD" id="cd13603">
    <property type="entry name" value="PBP2_TRAP_Siap_TeaA_like"/>
    <property type="match status" value="1"/>
</dbReference>
<keyword evidence="3" id="KW-0813">Transport</keyword>
<proteinExistence type="inferred from homology"/>
<evidence type="ECO:0000256" key="3">
    <source>
        <dbReference type="ARBA" id="ARBA00022448"/>
    </source>
</evidence>
<dbReference type="PANTHER" id="PTHR33376:SF4">
    <property type="entry name" value="SIALIC ACID-BINDING PERIPLASMIC PROTEIN SIAP"/>
    <property type="match status" value="1"/>
</dbReference>
<dbReference type="PIRSF" id="PIRSF006470">
    <property type="entry name" value="DctB"/>
    <property type="match status" value="1"/>
</dbReference>
<comment type="similarity">
    <text evidence="2">Belongs to the bacterial solute-binding protein 7 family.</text>
</comment>
<evidence type="ECO:0000256" key="1">
    <source>
        <dbReference type="ARBA" id="ARBA00004418"/>
    </source>
</evidence>
<comment type="caution">
    <text evidence="7">The sequence shown here is derived from an EMBL/GenBank/DDBJ whole genome shotgun (WGS) entry which is preliminary data.</text>
</comment>
<accession>A0ABQ5LQ13</accession>
<keyword evidence="5" id="KW-0574">Periplasm</keyword>
<comment type="subcellular location">
    <subcellularLocation>
        <location evidence="1">Periplasm</location>
    </subcellularLocation>
</comment>
<gene>
    <name evidence="7" type="ORF">STA1M1_09070</name>
</gene>
<organism evidence="7 8">
    <name type="scientific">Sinisalibacter aestuarii</name>
    <dbReference type="NCBI Taxonomy" id="2949426"/>
    <lineage>
        <taxon>Bacteria</taxon>
        <taxon>Pseudomonadati</taxon>
        <taxon>Pseudomonadota</taxon>
        <taxon>Alphaproteobacteria</taxon>
        <taxon>Rhodobacterales</taxon>
        <taxon>Roseobacteraceae</taxon>
        <taxon>Sinisalibacter</taxon>
    </lineage>
</organism>
<evidence type="ECO:0000256" key="4">
    <source>
        <dbReference type="ARBA" id="ARBA00022729"/>
    </source>
</evidence>
<dbReference type="PANTHER" id="PTHR33376">
    <property type="match status" value="1"/>
</dbReference>
<sequence>MKSTKLLSGLAGGLAISMLALTAGQALAADYVMKVGLEAPPPDPANPDHSRTPLAEFEQDLEAASGGRIDVQIFWNGQLGKVDNVLNLVRGGQVEAEMAADGHLAPYFSDIQILGVPYIFSSAEVAHEVLDGPAGQMLAEKLSEATDMYPLGWMENGGFRHFTANSPLNTVDDLKGLKIRTMSNPAHMEMVRALGASPTPIPWADLYTSLQTGVVDGEENSLATFRVPRLEEVQKHIIMDGHVYAALTVVVSQKWLDSLPDDLRQAVLEAGQRMTERNRQISADSEASDRAYLESKDVTIVDLSTEEKARFRDLTQAPVLEMVKDSVSQEIVDIFLSEVAKAESGQ</sequence>
<dbReference type="Proteomes" id="UP001144205">
    <property type="component" value="Unassembled WGS sequence"/>
</dbReference>
<evidence type="ECO:0000256" key="2">
    <source>
        <dbReference type="ARBA" id="ARBA00009023"/>
    </source>
</evidence>
<dbReference type="Gene3D" id="3.40.190.170">
    <property type="entry name" value="Bacterial extracellular solute-binding protein, family 7"/>
    <property type="match status" value="1"/>
</dbReference>
<dbReference type="RefSeq" id="WP_281840973.1">
    <property type="nucleotide sequence ID" value="NZ_BROH01000001.1"/>
</dbReference>
<dbReference type="InterPro" id="IPR018389">
    <property type="entry name" value="DctP_fam"/>
</dbReference>
<name>A0ABQ5LQ13_9RHOB</name>